<dbReference type="AlphaFoldDB" id="A0A4S4K734"/>
<keyword evidence="1" id="KW-0540">Nuclease</keyword>
<dbReference type="Pfam" id="PF00867">
    <property type="entry name" value="XPG_I"/>
    <property type="match status" value="1"/>
</dbReference>
<dbReference type="CDD" id="cd09870">
    <property type="entry name" value="PIN_YEN1"/>
    <property type="match status" value="1"/>
</dbReference>
<evidence type="ECO:0008006" key="7">
    <source>
        <dbReference type="Google" id="ProtNLM"/>
    </source>
</evidence>
<evidence type="ECO:0000256" key="2">
    <source>
        <dbReference type="ARBA" id="ARBA00022801"/>
    </source>
</evidence>
<dbReference type="GO" id="GO:0006281">
    <property type="term" value="P:DNA repair"/>
    <property type="evidence" value="ECO:0007669"/>
    <property type="project" value="UniProtKB-ARBA"/>
</dbReference>
<reference evidence="5 6" key="1">
    <citation type="submission" date="2019-02" db="EMBL/GenBank/DDBJ databases">
        <title>Genome sequencing of the rare red list fungi Phlebia centrifuga.</title>
        <authorList>
            <person name="Buettner E."/>
            <person name="Kellner H."/>
        </authorList>
    </citation>
    <scope>NUCLEOTIDE SEQUENCE [LARGE SCALE GENOMIC DNA]</scope>
    <source>
        <strain evidence="5 6">DSM 108282</strain>
    </source>
</reference>
<feature type="domain" description="XPG N-terminal" evidence="4">
    <location>
        <begin position="1"/>
        <end position="112"/>
    </location>
</feature>
<accession>A0A4S4K734</accession>
<comment type="caution">
    <text evidence="5">The sequence shown here is derived from an EMBL/GenBank/DDBJ whole genome shotgun (WGS) entry which is preliminary data.</text>
</comment>
<evidence type="ECO:0000259" key="4">
    <source>
        <dbReference type="SMART" id="SM00485"/>
    </source>
</evidence>
<dbReference type="PANTHER" id="PTHR11081">
    <property type="entry name" value="FLAP ENDONUCLEASE FAMILY MEMBER"/>
    <property type="match status" value="1"/>
</dbReference>
<sequence length="476" mass="52549">MGIDGLWKLVQTAADEQRSFTEIATSEGFKNRPALRAYALGVDASIWIHEIQQSFVIGHAQAGTNPELRTLLYRLARLLAVSASVVFVFDGPGRPAFKRGRNVVPADHWLVTDFKDMATAFGFDIHQAPGEAEAELAKMNELGIIDAILTEDSDVFVFGARTVIRSSTYKDNKKKVSVWTSSAILRHSDIKLSLGGLMLIALLVGGDYDGNGLPGCGVGIAHALARYYLGDELRMGIETLNRADLPMFMDAWRRKLRTTLKEDPSGILGRRYPKLAAAIPNTFPNLTIVNLYMRPLTSDFDDMDVAPQLRFPDVAKLARLCEAHFQWGNKTGILRMFRSNLWSGIILRTLLEKVIANDCGECDKVLNALLEFRIKKTFPRSVSVLELWPGTINRVVGSALLGVRVVDPESVQKELQASAHFKVNIPTVILSEACPTQLALMPSASRRSTGSGPLWLRRISGSNTTIQVIDLTKDDD</sequence>
<evidence type="ECO:0000256" key="1">
    <source>
        <dbReference type="ARBA" id="ARBA00022722"/>
    </source>
</evidence>
<dbReference type="Gene3D" id="3.40.50.1010">
    <property type="entry name" value="5'-nuclease"/>
    <property type="match status" value="2"/>
</dbReference>
<dbReference type="InterPro" id="IPR037316">
    <property type="entry name" value="Yen1_H3TH"/>
</dbReference>
<dbReference type="InterPro" id="IPR006084">
    <property type="entry name" value="XPG/Rad2"/>
</dbReference>
<dbReference type="GO" id="GO:0017108">
    <property type="term" value="F:5'-flap endonuclease activity"/>
    <property type="evidence" value="ECO:0007669"/>
    <property type="project" value="TreeGrafter"/>
</dbReference>
<gene>
    <name evidence="5" type="ORF">EW026_g8145</name>
</gene>
<dbReference type="InterPro" id="IPR006086">
    <property type="entry name" value="XPG-I_dom"/>
</dbReference>
<dbReference type="PRINTS" id="PR00853">
    <property type="entry name" value="XPGRADSUPER"/>
</dbReference>
<dbReference type="SUPFAM" id="SSF88723">
    <property type="entry name" value="PIN domain-like"/>
    <property type="match status" value="1"/>
</dbReference>
<dbReference type="EMBL" id="SGPJ01000856">
    <property type="protein sequence ID" value="THG92937.1"/>
    <property type="molecule type" value="Genomic_DNA"/>
</dbReference>
<dbReference type="SMART" id="SM00484">
    <property type="entry name" value="XPGI"/>
    <property type="match status" value="1"/>
</dbReference>
<dbReference type="PANTHER" id="PTHR11081:SF75">
    <property type="entry name" value="ENDONUCLEASE, PUTATIVE (AFU_ORTHOLOGUE AFUA_3G13260)-RELATED"/>
    <property type="match status" value="1"/>
</dbReference>
<dbReference type="InterPro" id="IPR029060">
    <property type="entry name" value="PIN-like_dom_sf"/>
</dbReference>
<proteinExistence type="predicted"/>
<evidence type="ECO:0000313" key="6">
    <source>
        <dbReference type="Proteomes" id="UP000309038"/>
    </source>
</evidence>
<dbReference type="SUPFAM" id="SSF47807">
    <property type="entry name" value="5' to 3' exonuclease, C-terminal subdomain"/>
    <property type="match status" value="1"/>
</dbReference>
<keyword evidence="2" id="KW-0378">Hydrolase</keyword>
<protein>
    <recommendedName>
        <fullName evidence="7">XPG-I domain-containing protein</fullName>
    </recommendedName>
</protein>
<evidence type="ECO:0000313" key="5">
    <source>
        <dbReference type="EMBL" id="THG92937.1"/>
    </source>
</evidence>
<dbReference type="CDD" id="cd09906">
    <property type="entry name" value="H3TH_YEN1"/>
    <property type="match status" value="1"/>
</dbReference>
<dbReference type="GO" id="GO:0008821">
    <property type="term" value="F:crossover junction DNA endonuclease activity"/>
    <property type="evidence" value="ECO:0007669"/>
    <property type="project" value="InterPro"/>
</dbReference>
<evidence type="ECO:0000259" key="3">
    <source>
        <dbReference type="SMART" id="SM00484"/>
    </source>
</evidence>
<dbReference type="SMART" id="SM00485">
    <property type="entry name" value="XPGN"/>
    <property type="match status" value="1"/>
</dbReference>
<feature type="domain" description="XPG-I" evidence="3">
    <location>
        <begin position="119"/>
        <end position="190"/>
    </location>
</feature>
<dbReference type="InterPro" id="IPR006085">
    <property type="entry name" value="XPG_DNA_repair_N"/>
</dbReference>
<dbReference type="InterPro" id="IPR036279">
    <property type="entry name" value="5-3_exonuclease_C_sf"/>
</dbReference>
<keyword evidence="6" id="KW-1185">Reference proteome</keyword>
<dbReference type="Pfam" id="PF00752">
    <property type="entry name" value="XPG_N"/>
    <property type="match status" value="1"/>
</dbReference>
<name>A0A4S4K734_9APHY</name>
<dbReference type="Proteomes" id="UP000309038">
    <property type="component" value="Unassembled WGS sequence"/>
</dbReference>
<organism evidence="5 6">
    <name type="scientific">Hermanssonia centrifuga</name>
    <dbReference type="NCBI Taxonomy" id="98765"/>
    <lineage>
        <taxon>Eukaryota</taxon>
        <taxon>Fungi</taxon>
        <taxon>Dikarya</taxon>
        <taxon>Basidiomycota</taxon>
        <taxon>Agaricomycotina</taxon>
        <taxon>Agaricomycetes</taxon>
        <taxon>Polyporales</taxon>
        <taxon>Meruliaceae</taxon>
        <taxon>Hermanssonia</taxon>
    </lineage>
</organism>